<gene>
    <name evidence="1" type="ORF">MNOR_LOCUS35604</name>
</gene>
<evidence type="ECO:0000313" key="2">
    <source>
        <dbReference type="Proteomes" id="UP001497623"/>
    </source>
</evidence>
<name>A0AAV2SBS2_MEGNR</name>
<reference evidence="1 2" key="1">
    <citation type="submission" date="2024-05" db="EMBL/GenBank/DDBJ databases">
        <authorList>
            <person name="Wallberg A."/>
        </authorList>
    </citation>
    <scope>NUCLEOTIDE SEQUENCE [LARGE SCALE GENOMIC DNA]</scope>
</reference>
<keyword evidence="2" id="KW-1185">Reference proteome</keyword>
<feature type="non-terminal residue" evidence="1">
    <location>
        <position position="1"/>
    </location>
</feature>
<sequence>EYSVAGSCPNYKFTSKHVCATCVTNADALEFAKEARGDPAPSNVPLETVFDGHDITYTADYYDNEDSCLSNNVKTWNCYHDGNGYWTNCKEMGLCTSQSAMVNGHFWPESLDCQ</sequence>
<evidence type="ECO:0000313" key="1">
    <source>
        <dbReference type="EMBL" id="CAL4182665.1"/>
    </source>
</evidence>
<dbReference type="Proteomes" id="UP001497623">
    <property type="component" value="Unassembled WGS sequence"/>
</dbReference>
<organism evidence="1 2">
    <name type="scientific">Meganyctiphanes norvegica</name>
    <name type="common">Northern krill</name>
    <name type="synonym">Thysanopoda norvegica</name>
    <dbReference type="NCBI Taxonomy" id="48144"/>
    <lineage>
        <taxon>Eukaryota</taxon>
        <taxon>Metazoa</taxon>
        <taxon>Ecdysozoa</taxon>
        <taxon>Arthropoda</taxon>
        <taxon>Crustacea</taxon>
        <taxon>Multicrustacea</taxon>
        <taxon>Malacostraca</taxon>
        <taxon>Eumalacostraca</taxon>
        <taxon>Eucarida</taxon>
        <taxon>Euphausiacea</taxon>
        <taxon>Euphausiidae</taxon>
        <taxon>Meganyctiphanes</taxon>
    </lineage>
</organism>
<accession>A0AAV2SBS2</accession>
<dbReference type="AlphaFoldDB" id="A0AAV2SBS2"/>
<proteinExistence type="predicted"/>
<comment type="caution">
    <text evidence="1">The sequence shown here is derived from an EMBL/GenBank/DDBJ whole genome shotgun (WGS) entry which is preliminary data.</text>
</comment>
<dbReference type="EMBL" id="CAXKWB010060169">
    <property type="protein sequence ID" value="CAL4182665.1"/>
    <property type="molecule type" value="Genomic_DNA"/>
</dbReference>
<protein>
    <submittedName>
        <fullName evidence="1">Uncharacterized protein</fullName>
    </submittedName>
</protein>